<gene>
    <name evidence="2" type="ORF">D7M11_00550</name>
</gene>
<dbReference type="EMBL" id="RBAH01000001">
    <property type="protein sequence ID" value="RKN86495.1"/>
    <property type="molecule type" value="Genomic_DNA"/>
</dbReference>
<sequence length="106" mass="12056">MSFRSVEMQIAIPRTSEIGSAQTHLMHKPAYDQTALADKISQQKERELLQSTKVEEPSAAFVREHLNDKGGKRKERQKNKSEKPQQAAEAERAAHPYKGQHIDFSL</sequence>
<evidence type="ECO:0008006" key="4">
    <source>
        <dbReference type="Google" id="ProtNLM"/>
    </source>
</evidence>
<evidence type="ECO:0000256" key="1">
    <source>
        <dbReference type="SAM" id="MobiDB-lite"/>
    </source>
</evidence>
<keyword evidence="3" id="KW-1185">Reference proteome</keyword>
<evidence type="ECO:0000313" key="3">
    <source>
        <dbReference type="Proteomes" id="UP000282311"/>
    </source>
</evidence>
<feature type="compositionally biased region" description="Basic and acidic residues" evidence="1">
    <location>
        <begin position="78"/>
        <end position="94"/>
    </location>
</feature>
<comment type="caution">
    <text evidence="2">The sequence shown here is derived from an EMBL/GenBank/DDBJ whole genome shotgun (WGS) entry which is preliminary data.</text>
</comment>
<accession>A0A3B0CLD4</accession>
<name>A0A3B0CLD4_9BACL</name>
<dbReference type="RefSeq" id="WP_120745201.1">
    <property type="nucleotide sequence ID" value="NZ_RBAH01000001.1"/>
</dbReference>
<evidence type="ECO:0000313" key="2">
    <source>
        <dbReference type="EMBL" id="RKN86495.1"/>
    </source>
</evidence>
<dbReference type="OrthoDB" id="2476294at2"/>
<reference evidence="2 3" key="1">
    <citation type="journal article" date="2007" name="Int. J. Syst. Evol. Microbiol.">
        <title>Paenibacillus ginsengarvi sp. nov., isolated from soil from ginseng cultivation.</title>
        <authorList>
            <person name="Yoon M.H."/>
            <person name="Ten L.N."/>
            <person name="Im W.T."/>
        </authorList>
    </citation>
    <scope>NUCLEOTIDE SEQUENCE [LARGE SCALE GENOMIC DNA]</scope>
    <source>
        <strain evidence="2 3">KCTC 13059</strain>
    </source>
</reference>
<dbReference type="Proteomes" id="UP000282311">
    <property type="component" value="Unassembled WGS sequence"/>
</dbReference>
<feature type="region of interest" description="Disordered" evidence="1">
    <location>
        <begin position="49"/>
        <end position="106"/>
    </location>
</feature>
<organism evidence="2 3">
    <name type="scientific">Paenibacillus ginsengarvi</name>
    <dbReference type="NCBI Taxonomy" id="400777"/>
    <lineage>
        <taxon>Bacteria</taxon>
        <taxon>Bacillati</taxon>
        <taxon>Bacillota</taxon>
        <taxon>Bacilli</taxon>
        <taxon>Bacillales</taxon>
        <taxon>Paenibacillaceae</taxon>
        <taxon>Paenibacillus</taxon>
    </lineage>
</organism>
<dbReference type="AlphaFoldDB" id="A0A3B0CLD4"/>
<proteinExistence type="predicted"/>
<protein>
    <recommendedName>
        <fullName evidence="4">RNA polymerase subunit sigma</fullName>
    </recommendedName>
</protein>
<feature type="compositionally biased region" description="Basic and acidic residues" evidence="1">
    <location>
        <begin position="49"/>
        <end position="70"/>
    </location>
</feature>